<name>A0AAU9CHV4_9GAMM</name>
<dbReference type="KEGG" id="meiy:MIN45_P2247"/>
<accession>A0AAU9CHV4</accession>
<dbReference type="RefSeq" id="WP_286292440.1">
    <property type="nucleotide sequence ID" value="NZ_AP024718.1"/>
</dbReference>
<evidence type="ECO:0000313" key="2">
    <source>
        <dbReference type="Proteomes" id="UP001321450"/>
    </source>
</evidence>
<dbReference type="Gene3D" id="3.10.129.10">
    <property type="entry name" value="Hotdog Thioesterase"/>
    <property type="match status" value="1"/>
</dbReference>
<dbReference type="InterPro" id="IPR016776">
    <property type="entry name" value="ApeP-like_dehydratase"/>
</dbReference>
<dbReference type="Pfam" id="PF22817">
    <property type="entry name" value="ApeP-like"/>
    <property type="match status" value="1"/>
</dbReference>
<dbReference type="SUPFAM" id="SSF54637">
    <property type="entry name" value="Thioesterase/thiol ester dehydrase-isomerase"/>
    <property type="match status" value="1"/>
</dbReference>
<proteinExistence type="predicted"/>
<keyword evidence="2" id="KW-1185">Reference proteome</keyword>
<dbReference type="PIRSF" id="PIRSF020565">
    <property type="entry name" value="3Ho_Ac_ACP_DH_prd"/>
    <property type="match status" value="1"/>
</dbReference>
<reference evidence="2" key="1">
    <citation type="journal article" date="2024" name="Int. J. Syst. Evol. Microbiol.">
        <title>Methylomarinovum tepidoasis sp. nov., a moderately thermophilic methanotroph of the family Methylothermaceae isolated from a deep-sea hydrothermal field.</title>
        <authorList>
            <person name="Hirayama H."/>
            <person name="Takaki Y."/>
            <person name="Abe M."/>
            <person name="Miyazaki M."/>
            <person name="Uematsu K."/>
            <person name="Matsui Y."/>
            <person name="Takai K."/>
        </authorList>
    </citation>
    <scope>NUCLEOTIDE SEQUENCE [LARGE SCALE GENOMIC DNA]</scope>
    <source>
        <strain evidence="2">IN45</strain>
    </source>
</reference>
<dbReference type="CDD" id="cd01289">
    <property type="entry name" value="FabA_like"/>
    <property type="match status" value="1"/>
</dbReference>
<evidence type="ECO:0008006" key="3">
    <source>
        <dbReference type="Google" id="ProtNLM"/>
    </source>
</evidence>
<dbReference type="EMBL" id="AP024718">
    <property type="protein sequence ID" value="BCX89873.1"/>
    <property type="molecule type" value="Genomic_DNA"/>
</dbReference>
<dbReference type="Proteomes" id="UP001321450">
    <property type="component" value="Chromosome"/>
</dbReference>
<gene>
    <name evidence="1" type="ORF">MIN45_P2247</name>
</gene>
<evidence type="ECO:0000313" key="1">
    <source>
        <dbReference type="EMBL" id="BCX89873.1"/>
    </source>
</evidence>
<sequence>MNYPPRRFPITELLPQRGAMRLVDEVVEITDESARTALTVRDDPLFLLEPGRVPAWVGLEYMAQTVAVWSGYHCLYRGEPIRAGLLLGTRRFEAAVDHFSVGQKLCVQARRVFRAANDMCVFDCAIEAGRPLADARLNVLLPQDLKAYLERSDEV</sequence>
<dbReference type="AlphaFoldDB" id="A0AAU9CHV4"/>
<organism evidence="1 2">
    <name type="scientific">Methylomarinovum tepidoasis</name>
    <dbReference type="NCBI Taxonomy" id="2840183"/>
    <lineage>
        <taxon>Bacteria</taxon>
        <taxon>Pseudomonadati</taxon>
        <taxon>Pseudomonadota</taxon>
        <taxon>Gammaproteobacteria</taxon>
        <taxon>Methylococcales</taxon>
        <taxon>Methylothermaceae</taxon>
        <taxon>Methylomarinovum</taxon>
    </lineage>
</organism>
<dbReference type="InterPro" id="IPR029069">
    <property type="entry name" value="HotDog_dom_sf"/>
</dbReference>
<protein>
    <recommendedName>
        <fullName evidence="3">3-hydroxylacyl-ACP dehydratase</fullName>
    </recommendedName>
</protein>